<organism evidence="3">
    <name type="scientific">Schistosoma curassoni</name>
    <dbReference type="NCBI Taxonomy" id="6186"/>
    <lineage>
        <taxon>Eukaryota</taxon>
        <taxon>Metazoa</taxon>
        <taxon>Spiralia</taxon>
        <taxon>Lophotrochozoa</taxon>
        <taxon>Platyhelminthes</taxon>
        <taxon>Trematoda</taxon>
        <taxon>Digenea</taxon>
        <taxon>Strigeidida</taxon>
        <taxon>Schistosomatoidea</taxon>
        <taxon>Schistosomatidae</taxon>
        <taxon>Schistosoma</taxon>
    </lineage>
</organism>
<evidence type="ECO:0000313" key="1">
    <source>
        <dbReference type="EMBL" id="VDP34725.1"/>
    </source>
</evidence>
<reference evidence="1 2" key="2">
    <citation type="submission" date="2018-11" db="EMBL/GenBank/DDBJ databases">
        <authorList>
            <consortium name="Pathogen Informatics"/>
        </authorList>
    </citation>
    <scope>NUCLEOTIDE SEQUENCE [LARGE SCALE GENOMIC DNA]</scope>
    <source>
        <strain evidence="1">Dakar</strain>
        <strain evidence="2">Dakar, Senegal</strain>
    </source>
</reference>
<dbReference type="Proteomes" id="UP000279833">
    <property type="component" value="Unassembled WGS sequence"/>
</dbReference>
<proteinExistence type="predicted"/>
<dbReference type="WBParaSite" id="SCUD_0000922701-mRNA-1">
    <property type="protein sequence ID" value="SCUD_0000922701-mRNA-1"/>
    <property type="gene ID" value="SCUD_0000922701"/>
</dbReference>
<dbReference type="EMBL" id="UZAK01033133">
    <property type="protein sequence ID" value="VDP34725.1"/>
    <property type="molecule type" value="Genomic_DNA"/>
</dbReference>
<evidence type="ECO:0000313" key="2">
    <source>
        <dbReference type="Proteomes" id="UP000279833"/>
    </source>
</evidence>
<name>A0A183K2L3_9TREM</name>
<dbReference type="AlphaFoldDB" id="A0A183K2L3"/>
<sequence>MLVGGLCSIESNRLHFISTQCDNKSVLKINNHLVNDTHYHYTGTESTRSSNCKDTPHSFQQDLGWRTLPTDWKGHLIKISKKSDLSKCENYRGITLLSIPRKVFNKNIN</sequence>
<accession>A0A183K2L3</accession>
<evidence type="ECO:0000313" key="3">
    <source>
        <dbReference type="WBParaSite" id="SCUD_0000922701-mRNA-1"/>
    </source>
</evidence>
<reference evidence="3" key="1">
    <citation type="submission" date="2016-06" db="UniProtKB">
        <authorList>
            <consortium name="WormBaseParasite"/>
        </authorList>
    </citation>
    <scope>IDENTIFICATION</scope>
</reference>
<keyword evidence="2" id="KW-1185">Reference proteome</keyword>
<gene>
    <name evidence="1" type="ORF">SCUD_LOCUS9227</name>
</gene>
<protein>
    <submittedName>
        <fullName evidence="3">Methylase_S domain-containing protein</fullName>
    </submittedName>
</protein>